<dbReference type="OrthoDB" id="19944at2759"/>
<accession>A0A653CQN5</accession>
<dbReference type="AlphaFoldDB" id="A0A653CQN5"/>
<proteinExistence type="predicted"/>
<dbReference type="EMBL" id="CAACVG010008538">
    <property type="protein sequence ID" value="VEN50218.1"/>
    <property type="molecule type" value="Genomic_DNA"/>
</dbReference>
<organism evidence="1 2">
    <name type="scientific">Callosobruchus maculatus</name>
    <name type="common">Southern cowpea weevil</name>
    <name type="synonym">Pulse bruchid</name>
    <dbReference type="NCBI Taxonomy" id="64391"/>
    <lineage>
        <taxon>Eukaryota</taxon>
        <taxon>Metazoa</taxon>
        <taxon>Ecdysozoa</taxon>
        <taxon>Arthropoda</taxon>
        <taxon>Hexapoda</taxon>
        <taxon>Insecta</taxon>
        <taxon>Pterygota</taxon>
        <taxon>Neoptera</taxon>
        <taxon>Endopterygota</taxon>
        <taxon>Coleoptera</taxon>
        <taxon>Polyphaga</taxon>
        <taxon>Cucujiformia</taxon>
        <taxon>Chrysomeloidea</taxon>
        <taxon>Chrysomelidae</taxon>
        <taxon>Bruchinae</taxon>
        <taxon>Bruchini</taxon>
        <taxon>Callosobruchus</taxon>
    </lineage>
</organism>
<sequence>MRRGDREMKKFTIKGVLDNFRNSVAQPQSASSRLCDQDVQETLKTDHFQVKRTNQIPPSDHWIVDVLKHDNEEK</sequence>
<reference evidence="1 2" key="1">
    <citation type="submission" date="2019-01" db="EMBL/GenBank/DDBJ databases">
        <authorList>
            <person name="Sayadi A."/>
        </authorList>
    </citation>
    <scope>NUCLEOTIDE SEQUENCE [LARGE SCALE GENOMIC DNA]</scope>
</reference>
<dbReference type="Proteomes" id="UP000410492">
    <property type="component" value="Unassembled WGS sequence"/>
</dbReference>
<name>A0A653CQN5_CALMS</name>
<evidence type="ECO:0000313" key="2">
    <source>
        <dbReference type="Proteomes" id="UP000410492"/>
    </source>
</evidence>
<protein>
    <submittedName>
        <fullName evidence="1">Uncharacterized protein</fullName>
    </submittedName>
</protein>
<evidence type="ECO:0000313" key="1">
    <source>
        <dbReference type="EMBL" id="VEN50218.1"/>
    </source>
</evidence>
<keyword evidence="2" id="KW-1185">Reference proteome</keyword>
<gene>
    <name evidence="1" type="ORF">CALMAC_LOCUS11061</name>
</gene>